<protein>
    <submittedName>
        <fullName evidence="1">Uncharacterized protein</fullName>
    </submittedName>
</protein>
<evidence type="ECO:0000313" key="1">
    <source>
        <dbReference type="EMBL" id="KAJ4492395.1"/>
    </source>
</evidence>
<evidence type="ECO:0000313" key="2">
    <source>
        <dbReference type="Proteomes" id="UP001150217"/>
    </source>
</evidence>
<gene>
    <name evidence="1" type="ORF">C8R41DRAFT_867279</name>
</gene>
<dbReference type="EMBL" id="JANVFT010000038">
    <property type="protein sequence ID" value="KAJ4492395.1"/>
    <property type="molecule type" value="Genomic_DNA"/>
</dbReference>
<comment type="caution">
    <text evidence="1">The sequence shown here is derived from an EMBL/GenBank/DDBJ whole genome shotgun (WGS) entry which is preliminary data.</text>
</comment>
<keyword evidence="2" id="KW-1185">Reference proteome</keyword>
<organism evidence="1 2">
    <name type="scientific">Lentinula lateritia</name>
    <dbReference type="NCBI Taxonomy" id="40482"/>
    <lineage>
        <taxon>Eukaryota</taxon>
        <taxon>Fungi</taxon>
        <taxon>Dikarya</taxon>
        <taxon>Basidiomycota</taxon>
        <taxon>Agaricomycotina</taxon>
        <taxon>Agaricomycetes</taxon>
        <taxon>Agaricomycetidae</taxon>
        <taxon>Agaricales</taxon>
        <taxon>Marasmiineae</taxon>
        <taxon>Omphalotaceae</taxon>
        <taxon>Lentinula</taxon>
    </lineage>
</organism>
<reference evidence="1" key="1">
    <citation type="submission" date="2022-08" db="EMBL/GenBank/DDBJ databases">
        <title>A Global Phylogenomic Analysis of the Shiitake Genus Lentinula.</title>
        <authorList>
            <consortium name="DOE Joint Genome Institute"/>
            <person name="Sierra-Patev S."/>
            <person name="Min B."/>
            <person name="Naranjo-Ortiz M."/>
            <person name="Looney B."/>
            <person name="Konkel Z."/>
            <person name="Slot J.C."/>
            <person name="Sakamoto Y."/>
            <person name="Steenwyk J.L."/>
            <person name="Rokas A."/>
            <person name="Carro J."/>
            <person name="Camarero S."/>
            <person name="Ferreira P."/>
            <person name="Molpeceres G."/>
            <person name="Ruiz-Duenas F.J."/>
            <person name="Serrano A."/>
            <person name="Henrissat B."/>
            <person name="Drula E."/>
            <person name="Hughes K.W."/>
            <person name="Mata J.L."/>
            <person name="Ishikawa N.K."/>
            <person name="Vargas-Isla R."/>
            <person name="Ushijima S."/>
            <person name="Smith C.A."/>
            <person name="Ahrendt S."/>
            <person name="Andreopoulos W."/>
            <person name="He G."/>
            <person name="Labutti K."/>
            <person name="Lipzen A."/>
            <person name="Ng V."/>
            <person name="Riley R."/>
            <person name="Sandor L."/>
            <person name="Barry K."/>
            <person name="Martinez A.T."/>
            <person name="Xiao Y."/>
            <person name="Gibbons J.G."/>
            <person name="Terashima K."/>
            <person name="Grigoriev I.V."/>
            <person name="Hibbett D.S."/>
        </authorList>
    </citation>
    <scope>NUCLEOTIDE SEQUENCE</scope>
    <source>
        <strain evidence="1">RHP3577 ss4</strain>
    </source>
</reference>
<proteinExistence type="predicted"/>
<name>A0ABQ8VKM8_9AGAR</name>
<sequence length="115" mass="12696">MTDYTWSTLALTGFNFHSIKYHGGFYILFRSALGYTDATTSISPLISRGYQSASFQTSPGPTHLFVRGLFDLQVSVSIAEVFTKPELLVQVLNSTPSFCRSNPTPHAQFAKGTRP</sequence>
<dbReference type="Proteomes" id="UP001150217">
    <property type="component" value="Unassembled WGS sequence"/>
</dbReference>
<accession>A0ABQ8VKM8</accession>